<evidence type="ECO:0000256" key="1">
    <source>
        <dbReference type="ARBA" id="ARBA00006068"/>
    </source>
</evidence>
<sequence>MGFKRKKLIISICAMIALLFTGVAIYVYSIYQSLEKTAEIIHEPITRNHTERRKEEVIFKKTDPFSLLMLGVDERKGDKGRSDTLIVLSVNPTKQSVQMVSIPRDTRTEIIGRGYEDKINHAYAFGGVDMSIKTIEHFLDIPIDYYIKMNMDGFKDIVNALNGVTVMNDLDFTAEGVHFPKGELSLNGDKALIYSRVRYEDPRGDFGRQLRQRQIVEAIIKKGVSLGSITKYDAILSALEKNIKTNLTLNDMTYIQKNYQAASNQIEHHQLKGVGKKINSTYFFIVSDEEKERIQHLLKNHLQIEHKGTSS</sequence>
<keyword evidence="3 9" id="KW-0808">Transferase</keyword>
<evidence type="ECO:0000313" key="13">
    <source>
        <dbReference type="Proteomes" id="UP000472971"/>
    </source>
</evidence>
<dbReference type="PANTHER" id="PTHR33392:SF6">
    <property type="entry name" value="POLYISOPRENYL-TEICHOIC ACID--PEPTIDOGLYCAN TEICHOIC ACID TRANSFERASE TAGU"/>
    <property type="match status" value="1"/>
</dbReference>
<dbReference type="InterPro" id="IPR050922">
    <property type="entry name" value="LytR/CpsA/Psr_CW_biosynth"/>
</dbReference>
<feature type="domain" description="Cell envelope-related transcriptional attenuator" evidence="10">
    <location>
        <begin position="81"/>
        <end position="222"/>
    </location>
</feature>
<keyword evidence="6 9" id="KW-1133">Transmembrane helix</keyword>
<dbReference type="RefSeq" id="WP_163242932.1">
    <property type="nucleotide sequence ID" value="NZ_CP082780.1"/>
</dbReference>
<evidence type="ECO:0000313" key="14">
    <source>
        <dbReference type="Proteomes" id="UP000570010"/>
    </source>
</evidence>
<dbReference type="HAMAP" id="MF_01140">
    <property type="entry name" value="TagU_transferase"/>
    <property type="match status" value="1"/>
</dbReference>
<reference evidence="12 13" key="1">
    <citation type="submission" date="2020-02" db="EMBL/GenBank/DDBJ databases">
        <title>Bacillus aquiflavi sp. nov., isolated from yellow water of strong flavor Chinese baijiu in Yibin region of China.</title>
        <authorList>
            <person name="Xie J."/>
        </authorList>
    </citation>
    <scope>NUCLEOTIDE SEQUENCE [LARGE SCALE GENOMIC DNA]</scope>
    <source>
        <strain evidence="12 13">3H-10</strain>
    </source>
</reference>
<evidence type="ECO:0000256" key="7">
    <source>
        <dbReference type="ARBA" id="ARBA00023136"/>
    </source>
</evidence>
<evidence type="ECO:0000256" key="6">
    <source>
        <dbReference type="ARBA" id="ARBA00022989"/>
    </source>
</evidence>
<dbReference type="GO" id="GO:0005886">
    <property type="term" value="C:plasma membrane"/>
    <property type="evidence" value="ECO:0007669"/>
    <property type="project" value="UniProtKB-SubCell"/>
</dbReference>
<keyword evidence="8 9" id="KW-0961">Cell wall biogenesis/degradation</keyword>
<accession>A0A6B3W214</accession>
<feature type="topological domain" description="Cytoplasmic" evidence="9">
    <location>
        <begin position="1"/>
        <end position="7"/>
    </location>
</feature>
<evidence type="ECO:0000256" key="2">
    <source>
        <dbReference type="ARBA" id="ARBA00022475"/>
    </source>
</evidence>
<dbReference type="Gene3D" id="3.40.630.190">
    <property type="entry name" value="LCP protein"/>
    <property type="match status" value="1"/>
</dbReference>
<evidence type="ECO:0000256" key="4">
    <source>
        <dbReference type="ARBA" id="ARBA00022692"/>
    </source>
</evidence>
<proteinExistence type="inferred from homology"/>
<evidence type="ECO:0000256" key="5">
    <source>
        <dbReference type="ARBA" id="ARBA00022968"/>
    </source>
</evidence>
<evidence type="ECO:0000313" key="11">
    <source>
        <dbReference type="EMBL" id="MBA4538208.1"/>
    </source>
</evidence>
<protein>
    <recommendedName>
        <fullName evidence="9">Polyisoprenyl-teichoic acid--peptidoglycan teichoic acid transferase TagU</fullName>
        <ecNumber evidence="9">2.7.8.-</ecNumber>
    </recommendedName>
</protein>
<evidence type="ECO:0000259" key="10">
    <source>
        <dbReference type="Pfam" id="PF03816"/>
    </source>
</evidence>
<keyword evidence="2 9" id="KW-1003">Cell membrane</keyword>
<gene>
    <name evidence="9" type="primary">tagU</name>
    <name evidence="12" type="ORF">G4D64_13685</name>
    <name evidence="11" type="ORF">H1Z61_13960</name>
</gene>
<keyword evidence="4 9" id="KW-0812">Transmembrane</keyword>
<evidence type="ECO:0000256" key="3">
    <source>
        <dbReference type="ARBA" id="ARBA00022679"/>
    </source>
</evidence>
<dbReference type="EMBL" id="JACEIO010000037">
    <property type="protein sequence ID" value="MBA4538208.1"/>
    <property type="molecule type" value="Genomic_DNA"/>
</dbReference>
<name>A0A6B3W214_9BACI</name>
<dbReference type="NCBIfam" id="NF006897">
    <property type="entry name" value="PRK09379.1"/>
    <property type="match status" value="1"/>
</dbReference>
<dbReference type="EC" id="2.7.8.-" evidence="9"/>
<reference evidence="11 14" key="2">
    <citation type="submission" date="2020-07" db="EMBL/GenBank/DDBJ databases">
        <authorList>
            <person name="Feng H."/>
        </authorList>
    </citation>
    <scope>NUCLEOTIDE SEQUENCE [LARGE SCALE GENOMIC DNA]</scope>
    <source>
        <strain evidence="14">s-12</strain>
        <strain evidence="11">S-12</strain>
    </source>
</reference>
<dbReference type="InterPro" id="IPR023734">
    <property type="entry name" value="TagU"/>
</dbReference>
<comment type="pathway">
    <text evidence="9">Cell wall biogenesis.</text>
</comment>
<dbReference type="GO" id="GO:0016780">
    <property type="term" value="F:phosphotransferase activity, for other substituted phosphate groups"/>
    <property type="evidence" value="ECO:0007669"/>
    <property type="project" value="UniProtKB-UniRule"/>
</dbReference>
<organism evidence="12 13">
    <name type="scientific">Bacillus aquiflavi</name>
    <dbReference type="NCBI Taxonomy" id="2672567"/>
    <lineage>
        <taxon>Bacteria</taxon>
        <taxon>Bacillati</taxon>
        <taxon>Bacillota</taxon>
        <taxon>Bacilli</taxon>
        <taxon>Bacillales</taxon>
        <taxon>Bacillaceae</taxon>
        <taxon>Bacillus</taxon>
    </lineage>
</organism>
<keyword evidence="5 9" id="KW-0735">Signal-anchor</keyword>
<dbReference type="AlphaFoldDB" id="A0A6B3W214"/>
<comment type="subcellular location">
    <subcellularLocation>
        <location evidence="9">Cell membrane</location>
        <topology evidence="9">Single-pass type II membrane protein</topology>
    </subcellularLocation>
</comment>
<dbReference type="Pfam" id="PF03816">
    <property type="entry name" value="LytR_cpsA_psr"/>
    <property type="match status" value="1"/>
</dbReference>
<keyword evidence="7 9" id="KW-0472">Membrane</keyword>
<dbReference type="InterPro" id="IPR004474">
    <property type="entry name" value="LytR_CpsA_psr"/>
</dbReference>
<keyword evidence="13" id="KW-1185">Reference proteome</keyword>
<feature type="topological domain" description="Extracellular" evidence="9">
    <location>
        <begin position="29"/>
        <end position="311"/>
    </location>
</feature>
<dbReference type="NCBIfam" id="TIGR00350">
    <property type="entry name" value="lytR_cpsA_psr"/>
    <property type="match status" value="1"/>
</dbReference>
<evidence type="ECO:0000313" key="12">
    <source>
        <dbReference type="EMBL" id="NEY82527.1"/>
    </source>
</evidence>
<dbReference type="GO" id="GO:0070726">
    <property type="term" value="P:cell wall assembly"/>
    <property type="evidence" value="ECO:0007669"/>
    <property type="project" value="UniProtKB-UniRule"/>
</dbReference>
<dbReference type="EMBL" id="JAAIWN010000037">
    <property type="protein sequence ID" value="NEY82527.1"/>
    <property type="molecule type" value="Genomic_DNA"/>
</dbReference>
<dbReference type="PANTHER" id="PTHR33392">
    <property type="entry name" value="POLYISOPRENYL-TEICHOIC ACID--PEPTIDOGLYCAN TEICHOIC ACID TRANSFERASE TAGU"/>
    <property type="match status" value="1"/>
</dbReference>
<dbReference type="Proteomes" id="UP000472971">
    <property type="component" value="Unassembled WGS sequence"/>
</dbReference>
<comment type="function">
    <text evidence="9">May catalyze the final step in cell wall teichoic acid biosynthesis, the transfer of the anionic cell wall polymers (APs) from their lipid-linked precursor to the cell wall peptidoglycan (PG).</text>
</comment>
<evidence type="ECO:0000256" key="8">
    <source>
        <dbReference type="ARBA" id="ARBA00023316"/>
    </source>
</evidence>
<comment type="similarity">
    <text evidence="1 9">Belongs to the LytR/CpsA/Psr (LCP) family.</text>
</comment>
<comment type="caution">
    <text evidence="12">The sequence shown here is derived from an EMBL/GenBank/DDBJ whole genome shotgun (WGS) entry which is preliminary data.</text>
</comment>
<dbReference type="Proteomes" id="UP000570010">
    <property type="component" value="Unassembled WGS sequence"/>
</dbReference>
<evidence type="ECO:0000256" key="9">
    <source>
        <dbReference type="HAMAP-Rule" id="MF_01140"/>
    </source>
</evidence>